<evidence type="ECO:0000313" key="10">
    <source>
        <dbReference type="Proteomes" id="UP001224644"/>
    </source>
</evidence>
<dbReference type="InterPro" id="IPR036097">
    <property type="entry name" value="HisK_dim/P_sf"/>
</dbReference>
<evidence type="ECO:0000313" key="9">
    <source>
        <dbReference type="EMBL" id="MDN3590758.1"/>
    </source>
</evidence>
<dbReference type="SUPFAM" id="SSF55785">
    <property type="entry name" value="PYP-like sensor domain (PAS domain)"/>
    <property type="match status" value="1"/>
</dbReference>
<evidence type="ECO:0000256" key="6">
    <source>
        <dbReference type="SAM" id="MobiDB-lite"/>
    </source>
</evidence>
<dbReference type="PRINTS" id="PR00344">
    <property type="entry name" value="BCTRLSENSOR"/>
</dbReference>
<dbReference type="SMART" id="SM00091">
    <property type="entry name" value="PAS"/>
    <property type="match status" value="1"/>
</dbReference>
<feature type="domain" description="PAS" evidence="8">
    <location>
        <begin position="488"/>
        <end position="529"/>
    </location>
</feature>
<dbReference type="GO" id="GO:0016301">
    <property type="term" value="F:kinase activity"/>
    <property type="evidence" value="ECO:0007669"/>
    <property type="project" value="UniProtKB-KW"/>
</dbReference>
<dbReference type="RefSeq" id="WP_238222710.1">
    <property type="nucleotide sequence ID" value="NZ_BPQD01000003.1"/>
</dbReference>
<keyword evidence="10" id="KW-1185">Reference proteome</keyword>
<protein>
    <recommendedName>
        <fullName evidence="2">histidine kinase</fullName>
        <ecNumber evidence="2">2.7.13.3</ecNumber>
    </recommendedName>
</protein>
<evidence type="ECO:0000256" key="3">
    <source>
        <dbReference type="ARBA" id="ARBA00022553"/>
    </source>
</evidence>
<dbReference type="PANTHER" id="PTHR43047">
    <property type="entry name" value="TWO-COMPONENT HISTIDINE PROTEIN KINASE"/>
    <property type="match status" value="1"/>
</dbReference>
<feature type="compositionally biased region" description="Low complexity" evidence="6">
    <location>
        <begin position="265"/>
        <end position="279"/>
    </location>
</feature>
<reference evidence="10" key="1">
    <citation type="journal article" date="2019" name="Int. J. Syst. Evol. Microbiol.">
        <title>The Global Catalogue of Microorganisms (GCM) 10K type strain sequencing project: providing services to taxonomists for standard genome sequencing and annotation.</title>
        <authorList>
            <consortium name="The Broad Institute Genomics Platform"/>
            <consortium name="The Broad Institute Genome Sequencing Center for Infectious Disease"/>
            <person name="Wu L."/>
            <person name="Ma J."/>
        </authorList>
    </citation>
    <scope>NUCLEOTIDE SEQUENCE [LARGE SCALE GENOMIC DNA]</scope>
    <source>
        <strain evidence="10">CECT 7069</strain>
    </source>
</reference>
<dbReference type="InterPro" id="IPR003661">
    <property type="entry name" value="HisK_dim/P_dom"/>
</dbReference>
<feature type="domain" description="Histidine kinase" evidence="7">
    <location>
        <begin position="629"/>
        <end position="850"/>
    </location>
</feature>
<proteinExistence type="predicted"/>
<dbReference type="PROSITE" id="PS50109">
    <property type="entry name" value="HIS_KIN"/>
    <property type="match status" value="1"/>
</dbReference>
<evidence type="ECO:0000256" key="4">
    <source>
        <dbReference type="ARBA" id="ARBA00022679"/>
    </source>
</evidence>
<dbReference type="SMART" id="SM00388">
    <property type="entry name" value="HisKA"/>
    <property type="match status" value="1"/>
</dbReference>
<dbReference type="PROSITE" id="PS50112">
    <property type="entry name" value="PAS"/>
    <property type="match status" value="1"/>
</dbReference>
<comment type="caution">
    <text evidence="9">The sequence shown here is derived from an EMBL/GenBank/DDBJ whole genome shotgun (WGS) entry which is preliminary data.</text>
</comment>
<dbReference type="SUPFAM" id="SSF55874">
    <property type="entry name" value="ATPase domain of HSP90 chaperone/DNA topoisomerase II/histidine kinase"/>
    <property type="match status" value="1"/>
</dbReference>
<keyword evidence="5 9" id="KW-0418">Kinase</keyword>
<dbReference type="Proteomes" id="UP001224644">
    <property type="component" value="Unassembled WGS sequence"/>
</dbReference>
<dbReference type="EC" id="2.7.13.3" evidence="2"/>
<dbReference type="InterPro" id="IPR013767">
    <property type="entry name" value="PAS_fold"/>
</dbReference>
<evidence type="ECO:0000259" key="7">
    <source>
        <dbReference type="PROSITE" id="PS50109"/>
    </source>
</evidence>
<dbReference type="Pfam" id="PF02518">
    <property type="entry name" value="HATPase_c"/>
    <property type="match status" value="1"/>
</dbReference>
<evidence type="ECO:0000256" key="2">
    <source>
        <dbReference type="ARBA" id="ARBA00012438"/>
    </source>
</evidence>
<dbReference type="CDD" id="cd00130">
    <property type="entry name" value="PAS"/>
    <property type="match status" value="1"/>
</dbReference>
<dbReference type="SMART" id="SM00387">
    <property type="entry name" value="HATPase_c"/>
    <property type="match status" value="1"/>
</dbReference>
<dbReference type="SUPFAM" id="SSF47384">
    <property type="entry name" value="Homodimeric domain of signal transducing histidine kinase"/>
    <property type="match status" value="1"/>
</dbReference>
<dbReference type="Pfam" id="PF00989">
    <property type="entry name" value="PAS"/>
    <property type="match status" value="1"/>
</dbReference>
<name>A0ABT8BFV8_9HYPH</name>
<gene>
    <name evidence="9" type="ORF">QWZ12_09045</name>
</gene>
<evidence type="ECO:0000256" key="5">
    <source>
        <dbReference type="ARBA" id="ARBA00022777"/>
    </source>
</evidence>
<feature type="region of interest" description="Disordered" evidence="6">
    <location>
        <begin position="257"/>
        <end position="304"/>
    </location>
</feature>
<dbReference type="Gene3D" id="3.30.565.10">
    <property type="entry name" value="Histidine kinase-like ATPase, C-terminal domain"/>
    <property type="match status" value="1"/>
</dbReference>
<dbReference type="InterPro" id="IPR035965">
    <property type="entry name" value="PAS-like_dom_sf"/>
</dbReference>
<organism evidence="9 10">
    <name type="scientific">Methylobacterium adhaesivum</name>
    <dbReference type="NCBI Taxonomy" id="333297"/>
    <lineage>
        <taxon>Bacteria</taxon>
        <taxon>Pseudomonadati</taxon>
        <taxon>Pseudomonadota</taxon>
        <taxon>Alphaproteobacteria</taxon>
        <taxon>Hyphomicrobiales</taxon>
        <taxon>Methylobacteriaceae</taxon>
        <taxon>Methylobacterium</taxon>
    </lineage>
</organism>
<dbReference type="EMBL" id="JAUFPX010000006">
    <property type="protein sequence ID" value="MDN3590758.1"/>
    <property type="molecule type" value="Genomic_DNA"/>
</dbReference>
<dbReference type="CDD" id="cd00082">
    <property type="entry name" value="HisKA"/>
    <property type="match status" value="1"/>
</dbReference>
<keyword evidence="4" id="KW-0808">Transferase</keyword>
<dbReference type="InterPro" id="IPR005467">
    <property type="entry name" value="His_kinase_dom"/>
</dbReference>
<keyword evidence="3" id="KW-0597">Phosphoprotein</keyword>
<dbReference type="PANTHER" id="PTHR43047:SF72">
    <property type="entry name" value="OSMOSENSING HISTIDINE PROTEIN KINASE SLN1"/>
    <property type="match status" value="1"/>
</dbReference>
<dbReference type="InterPro" id="IPR000014">
    <property type="entry name" value="PAS"/>
</dbReference>
<dbReference type="InterPro" id="IPR003594">
    <property type="entry name" value="HATPase_dom"/>
</dbReference>
<dbReference type="Gene3D" id="1.10.287.130">
    <property type="match status" value="1"/>
</dbReference>
<dbReference type="Pfam" id="PF00512">
    <property type="entry name" value="HisKA"/>
    <property type="match status" value="1"/>
</dbReference>
<evidence type="ECO:0000259" key="8">
    <source>
        <dbReference type="PROSITE" id="PS50112"/>
    </source>
</evidence>
<dbReference type="InterPro" id="IPR004358">
    <property type="entry name" value="Sig_transdc_His_kin-like_C"/>
</dbReference>
<dbReference type="InterPro" id="IPR036890">
    <property type="entry name" value="HATPase_C_sf"/>
</dbReference>
<evidence type="ECO:0000256" key="1">
    <source>
        <dbReference type="ARBA" id="ARBA00000085"/>
    </source>
</evidence>
<dbReference type="Gene3D" id="3.30.450.20">
    <property type="entry name" value="PAS domain"/>
    <property type="match status" value="1"/>
</dbReference>
<sequence>MAALVAGLSDDPRFGPLLRGPDAVLLIFDEAGTHLLHASRAAAPVARAVAGANGQVLPTLRLGAQVRAAAQPSLARIRFDGRGLATPTTCLVARRALADGRGVLVLVPTEPVPRLRPAVVAPSEAGAAAFGPTIVSDAFDAASVFEPGGNPRFTWATDGAGTLVRVDGPAGALLRGTILGRSWSALSRAGIARDADGLLTVLDAHRTFRAIPLCIGLAASARLVDLDLSGAPLARAGQAPCGFAGFGIVRRIETETVTESRSDAEPVAASSPEPVASEAIGPPLPLDPVPEASPVLAEEPASQPSLTVHEHAAFREIARALGARFAGDESDATPEEESAGPGGAVMPFPGAALPAPEPAAPNAAVIATLERMPTGILVYRDDEVLFANCLLLDLAGFSDLTALVAAGGIAHLFRGLPPHERPAEASTILTGRDGGHRGVDLQRSAIDWCGRPAELLLARDAVADEPARTAERMAQDFAAHRAHEALGILDALDDGLVTLDESARILGLNRRAASLFGTDPREVVGESILGLFALESAVDVLAATHGVPESGAATADEARLVIGRGPDGPLPLRLTVRAVAGTAETRFCAILRTASDPEARPGDGLRTSHSEALRIAEMASMRKSEFLAQVSHAIRTPMSGILGFADLMLTEPFGALGSERYRTYLGDIRQSGTEILSLVDDLIDLARIEAGRLDLAFTEVPLNDIVSRCVAQMQPEAARERIVVRTSFSTDLAPLVADEPSLRQAALTVIANAIRFTEAGGQVIVSTTMADRGEVALRVRDTGIGLTPDEIDTLLEPYHAAPVLGPRPGGGTGLGMPITKALVEANHGEFRITSRKDEGTLVEMLFPPAQASRRA</sequence>
<comment type="catalytic activity">
    <reaction evidence="1">
        <text>ATP + protein L-histidine = ADP + protein N-phospho-L-histidine.</text>
        <dbReference type="EC" id="2.7.13.3"/>
    </reaction>
</comment>
<accession>A0ABT8BFV8</accession>